<protein>
    <submittedName>
        <fullName evidence="12">Multidrug export ATP-binding/permease protein</fullName>
        <ecNumber evidence="12">3.6.3.-</ecNumber>
    </submittedName>
</protein>
<keyword evidence="12" id="KW-0378">Hydrolase</keyword>
<dbReference type="Gene3D" id="1.20.1560.10">
    <property type="entry name" value="ABC transporter type 1, transmembrane domain"/>
    <property type="match status" value="1"/>
</dbReference>
<dbReference type="GO" id="GO:0005886">
    <property type="term" value="C:plasma membrane"/>
    <property type="evidence" value="ECO:0007669"/>
    <property type="project" value="UniProtKB-SubCell"/>
</dbReference>
<feature type="transmembrane region" description="Helical" evidence="9">
    <location>
        <begin position="242"/>
        <end position="260"/>
    </location>
</feature>
<keyword evidence="13" id="KW-1185">Reference proteome</keyword>
<keyword evidence="7 9" id="KW-0472">Membrane</keyword>
<keyword evidence="3 9" id="KW-0812">Transmembrane</keyword>
<dbReference type="GO" id="GO:0005524">
    <property type="term" value="F:ATP binding"/>
    <property type="evidence" value="ECO:0007669"/>
    <property type="project" value="UniProtKB-KW"/>
</dbReference>
<dbReference type="EC" id="3.6.3.-" evidence="12"/>
<dbReference type="PANTHER" id="PTHR24221:SF654">
    <property type="entry name" value="ATP-BINDING CASSETTE SUB-FAMILY B MEMBER 6"/>
    <property type="match status" value="1"/>
</dbReference>
<accession>A0A518B2D6</accession>
<reference evidence="12 13" key="1">
    <citation type="submission" date="2019-02" db="EMBL/GenBank/DDBJ databases">
        <title>Deep-cultivation of Planctomycetes and their phenomic and genomic characterization uncovers novel biology.</title>
        <authorList>
            <person name="Wiegand S."/>
            <person name="Jogler M."/>
            <person name="Boedeker C."/>
            <person name="Pinto D."/>
            <person name="Vollmers J."/>
            <person name="Rivas-Marin E."/>
            <person name="Kohn T."/>
            <person name="Peeters S.H."/>
            <person name="Heuer A."/>
            <person name="Rast P."/>
            <person name="Oberbeckmann S."/>
            <person name="Bunk B."/>
            <person name="Jeske O."/>
            <person name="Meyerdierks A."/>
            <person name="Storesund J.E."/>
            <person name="Kallscheuer N."/>
            <person name="Luecker S."/>
            <person name="Lage O.M."/>
            <person name="Pohl T."/>
            <person name="Merkel B.J."/>
            <person name="Hornburger P."/>
            <person name="Mueller R.-W."/>
            <person name="Bruemmer F."/>
            <person name="Labrenz M."/>
            <person name="Spormann A.M."/>
            <person name="Op den Camp H."/>
            <person name="Overmann J."/>
            <person name="Amann R."/>
            <person name="Jetten M.S.M."/>
            <person name="Mascher T."/>
            <person name="Medema M.H."/>
            <person name="Devos D.P."/>
            <person name="Kaster A.-K."/>
            <person name="Ovreas L."/>
            <person name="Rohde M."/>
            <person name="Galperin M.Y."/>
            <person name="Jogler C."/>
        </authorList>
    </citation>
    <scope>NUCLEOTIDE SEQUENCE [LARGE SCALE GENOMIC DNA]</scope>
    <source>
        <strain evidence="12 13">Pan216</strain>
    </source>
</reference>
<dbReference type="PROSITE" id="PS50893">
    <property type="entry name" value="ABC_TRANSPORTER_2"/>
    <property type="match status" value="1"/>
</dbReference>
<organism evidence="12 13">
    <name type="scientific">Kolteria novifilia</name>
    <dbReference type="NCBI Taxonomy" id="2527975"/>
    <lineage>
        <taxon>Bacteria</taxon>
        <taxon>Pseudomonadati</taxon>
        <taxon>Planctomycetota</taxon>
        <taxon>Planctomycetia</taxon>
        <taxon>Kolteriales</taxon>
        <taxon>Kolteriaceae</taxon>
        <taxon>Kolteria</taxon>
    </lineage>
</organism>
<dbReference type="GO" id="GO:0034040">
    <property type="term" value="F:ATPase-coupled lipid transmembrane transporter activity"/>
    <property type="evidence" value="ECO:0007669"/>
    <property type="project" value="TreeGrafter"/>
</dbReference>
<dbReference type="Proteomes" id="UP000317093">
    <property type="component" value="Chromosome"/>
</dbReference>
<evidence type="ECO:0000256" key="6">
    <source>
        <dbReference type="ARBA" id="ARBA00022989"/>
    </source>
</evidence>
<proteinExistence type="predicted"/>
<dbReference type="KEGG" id="knv:Pan216_20010"/>
<keyword evidence="6 9" id="KW-1133">Transmembrane helix</keyword>
<keyword evidence="5 12" id="KW-0067">ATP-binding</keyword>
<feature type="coiled-coil region" evidence="8">
    <location>
        <begin position="60"/>
        <end position="87"/>
    </location>
</feature>
<evidence type="ECO:0000256" key="8">
    <source>
        <dbReference type="SAM" id="Coils"/>
    </source>
</evidence>
<feature type="transmembrane region" description="Helical" evidence="9">
    <location>
        <begin position="325"/>
        <end position="346"/>
    </location>
</feature>
<dbReference type="InterPro" id="IPR017871">
    <property type="entry name" value="ABC_transporter-like_CS"/>
</dbReference>
<dbReference type="AlphaFoldDB" id="A0A518B2D6"/>
<dbReference type="PROSITE" id="PS50929">
    <property type="entry name" value="ABC_TM1F"/>
    <property type="match status" value="1"/>
</dbReference>
<dbReference type="OrthoDB" id="9762778at2"/>
<evidence type="ECO:0000256" key="7">
    <source>
        <dbReference type="ARBA" id="ARBA00023136"/>
    </source>
</evidence>
<evidence type="ECO:0000256" key="3">
    <source>
        <dbReference type="ARBA" id="ARBA00022692"/>
    </source>
</evidence>
<dbReference type="SMART" id="SM00382">
    <property type="entry name" value="AAA"/>
    <property type="match status" value="1"/>
</dbReference>
<dbReference type="Gene3D" id="3.40.50.300">
    <property type="entry name" value="P-loop containing nucleotide triphosphate hydrolases"/>
    <property type="match status" value="1"/>
</dbReference>
<dbReference type="CDD" id="cd18552">
    <property type="entry name" value="ABC_6TM_MsbA_like"/>
    <property type="match status" value="1"/>
</dbReference>
<dbReference type="RefSeq" id="WP_145257779.1">
    <property type="nucleotide sequence ID" value="NZ_CP036279.1"/>
</dbReference>
<dbReference type="InterPro" id="IPR027417">
    <property type="entry name" value="P-loop_NTPase"/>
</dbReference>
<name>A0A518B2D6_9BACT</name>
<dbReference type="SUPFAM" id="SSF90123">
    <property type="entry name" value="ABC transporter transmembrane region"/>
    <property type="match status" value="1"/>
</dbReference>
<dbReference type="SUPFAM" id="SSF52540">
    <property type="entry name" value="P-loop containing nucleoside triphosphate hydrolases"/>
    <property type="match status" value="1"/>
</dbReference>
<evidence type="ECO:0000259" key="11">
    <source>
        <dbReference type="PROSITE" id="PS50929"/>
    </source>
</evidence>
<evidence type="ECO:0000256" key="9">
    <source>
        <dbReference type="SAM" id="Phobius"/>
    </source>
</evidence>
<gene>
    <name evidence="12" type="ORF">Pan216_20010</name>
</gene>
<keyword evidence="4" id="KW-0547">Nucleotide-binding</keyword>
<dbReference type="InterPro" id="IPR011527">
    <property type="entry name" value="ABC1_TM_dom"/>
</dbReference>
<evidence type="ECO:0000259" key="10">
    <source>
        <dbReference type="PROSITE" id="PS50893"/>
    </source>
</evidence>
<sequence>MRNFRRALGFAWPYRWRMAGSLMSGLVVALFWGANISFIYPLLTILLDNKTLTIWVDQTIQAEEKQIGKLQSEIEQLGGEIDEATKSADAKAGTLAARLGRRERQLGWREYWLKWYAWARPYVAAYTPSDSFLTLCLLMLCVLVGLVIKSLFEFLQIYFAGSVVHLTVFDLRKRFFRKSIGLDLGHFTDRGTHELLARFTSDIESLASGLRALLGKVMLEPLKAFSCLFFACMFNWRLTLLVLVLFPVAAVLMGVIGRYLKRVSRRNLESMARIYKILQESFLGIRVVKAFTMERYERRRFYVEAKRYYGQSMKLIRTEALSRPLLEFLSVVGIFSALLAGSYLVMTGKTHVFGVRLTNDPLDQSLLLTFYALIAGMCEPLRKVFSVYARVQRGIAASERIFQCMDRPNRVESKPGSPALPIHHRSVEIRDVSFGYNADKRVLDGINLKVNYGETIAIVGMTGCGKTSLINLLPRFYDPQDGQILIDGKDIRDVSLRSVREQMGIVTQHTILFDDTIFNNIAYGRREVTQEEVRAAAEAAYAHRFIEELPEGYHTRIGEMGGTLSGGQRQRIALARAILRDPSILILDEATSSLDVESESLIHKALSNFTRNRTTFIVTHRLSTLDIADRIAVVHHGRVEAVGTHQEVLRLSPIYRRLHEVQAKGASA</sequence>
<dbReference type="InterPro" id="IPR003593">
    <property type="entry name" value="AAA+_ATPase"/>
</dbReference>
<dbReference type="GO" id="GO:0140359">
    <property type="term" value="F:ABC-type transporter activity"/>
    <property type="evidence" value="ECO:0007669"/>
    <property type="project" value="InterPro"/>
</dbReference>
<dbReference type="InterPro" id="IPR039421">
    <property type="entry name" value="Type_1_exporter"/>
</dbReference>
<evidence type="ECO:0000313" key="13">
    <source>
        <dbReference type="Proteomes" id="UP000317093"/>
    </source>
</evidence>
<feature type="transmembrane region" description="Helical" evidence="9">
    <location>
        <begin position="21"/>
        <end position="43"/>
    </location>
</feature>
<evidence type="ECO:0000313" key="12">
    <source>
        <dbReference type="EMBL" id="QDU61147.1"/>
    </source>
</evidence>
<dbReference type="FunFam" id="3.40.50.300:FF:000287">
    <property type="entry name" value="Multidrug ABC transporter ATP-binding protein"/>
    <property type="match status" value="1"/>
</dbReference>
<dbReference type="Pfam" id="PF00005">
    <property type="entry name" value="ABC_tran"/>
    <property type="match status" value="1"/>
</dbReference>
<keyword evidence="2" id="KW-0813">Transport</keyword>
<dbReference type="InterPro" id="IPR003439">
    <property type="entry name" value="ABC_transporter-like_ATP-bd"/>
</dbReference>
<evidence type="ECO:0000256" key="1">
    <source>
        <dbReference type="ARBA" id="ARBA00004651"/>
    </source>
</evidence>
<evidence type="ECO:0000256" key="5">
    <source>
        <dbReference type="ARBA" id="ARBA00022840"/>
    </source>
</evidence>
<feature type="domain" description="ABC transporter" evidence="10">
    <location>
        <begin position="427"/>
        <end position="661"/>
    </location>
</feature>
<evidence type="ECO:0000256" key="4">
    <source>
        <dbReference type="ARBA" id="ARBA00022741"/>
    </source>
</evidence>
<dbReference type="EMBL" id="CP036279">
    <property type="protein sequence ID" value="QDU61147.1"/>
    <property type="molecule type" value="Genomic_DNA"/>
</dbReference>
<keyword evidence="8" id="KW-0175">Coiled coil</keyword>
<dbReference type="PANTHER" id="PTHR24221">
    <property type="entry name" value="ATP-BINDING CASSETTE SUB-FAMILY B"/>
    <property type="match status" value="1"/>
</dbReference>
<dbReference type="GO" id="GO:0016887">
    <property type="term" value="F:ATP hydrolysis activity"/>
    <property type="evidence" value="ECO:0007669"/>
    <property type="project" value="InterPro"/>
</dbReference>
<dbReference type="Pfam" id="PF00664">
    <property type="entry name" value="ABC_membrane"/>
    <property type="match status" value="1"/>
</dbReference>
<dbReference type="InterPro" id="IPR036640">
    <property type="entry name" value="ABC1_TM_sf"/>
</dbReference>
<dbReference type="PROSITE" id="PS00211">
    <property type="entry name" value="ABC_TRANSPORTER_1"/>
    <property type="match status" value="1"/>
</dbReference>
<feature type="transmembrane region" description="Helical" evidence="9">
    <location>
        <begin position="132"/>
        <end position="152"/>
    </location>
</feature>
<feature type="domain" description="ABC transmembrane type-1" evidence="11">
    <location>
        <begin position="138"/>
        <end position="393"/>
    </location>
</feature>
<evidence type="ECO:0000256" key="2">
    <source>
        <dbReference type="ARBA" id="ARBA00022448"/>
    </source>
</evidence>
<comment type="subcellular location">
    <subcellularLocation>
        <location evidence="1">Cell membrane</location>
        <topology evidence="1">Multi-pass membrane protein</topology>
    </subcellularLocation>
</comment>